<sequence>MRPILLQGHERSLTQIKFNREGDLLFSCSKDHVINVWFSHNGERLGTYDGHNGTVWTIDVDFITHPPLSCIPAVSHTIRSPNVITNPLDSGSAESRFLVSGSADNTMRLWSVQTGKCLYRWEFPTAVKRVAFSEDDQQVVCVTEQRDGTNQSKEPESFFNPTGSKAVVCAFATPNLILTGHESGKVALFDAKTGDEVLNNERAHMDVVTDLQLSPDRTYFITSSKDKTARLHDTKTLQVLKTYQTETPLNSAAIAPGKPYVLLGGGQDAMSVTTTSLRQGKFETRFWHKIFEEEVGRVKGHFGPVNTIAVSPKGDCYASGGEDGFVRVHHFDESYFRAKPYGDLEVEE</sequence>
<organism evidence="1 2">
    <name type="scientific">Phlebia brevispora</name>
    <dbReference type="NCBI Taxonomy" id="194682"/>
    <lineage>
        <taxon>Eukaryota</taxon>
        <taxon>Fungi</taxon>
        <taxon>Dikarya</taxon>
        <taxon>Basidiomycota</taxon>
        <taxon>Agaricomycotina</taxon>
        <taxon>Agaricomycetes</taxon>
        <taxon>Polyporales</taxon>
        <taxon>Meruliaceae</taxon>
        <taxon>Phlebia</taxon>
    </lineage>
</organism>
<protein>
    <submittedName>
        <fullName evidence="1">Uncharacterized protein</fullName>
    </submittedName>
</protein>
<dbReference type="EMBL" id="JANHOG010000882">
    <property type="protein sequence ID" value="KAJ3550817.1"/>
    <property type="molecule type" value="Genomic_DNA"/>
</dbReference>
<name>A0ACC1T1F3_9APHY</name>
<evidence type="ECO:0000313" key="2">
    <source>
        <dbReference type="Proteomes" id="UP001148662"/>
    </source>
</evidence>
<keyword evidence="2" id="KW-1185">Reference proteome</keyword>
<proteinExistence type="predicted"/>
<dbReference type="Proteomes" id="UP001148662">
    <property type="component" value="Unassembled WGS sequence"/>
</dbReference>
<comment type="caution">
    <text evidence="1">The sequence shown here is derived from an EMBL/GenBank/DDBJ whole genome shotgun (WGS) entry which is preliminary data.</text>
</comment>
<accession>A0ACC1T1F3</accession>
<reference evidence="1" key="1">
    <citation type="submission" date="2022-07" db="EMBL/GenBank/DDBJ databases">
        <title>Genome Sequence of Phlebia brevispora.</title>
        <authorList>
            <person name="Buettner E."/>
        </authorList>
    </citation>
    <scope>NUCLEOTIDE SEQUENCE</scope>
    <source>
        <strain evidence="1">MPL23</strain>
    </source>
</reference>
<evidence type="ECO:0000313" key="1">
    <source>
        <dbReference type="EMBL" id="KAJ3550817.1"/>
    </source>
</evidence>
<gene>
    <name evidence="1" type="ORF">NM688_g4994</name>
</gene>